<dbReference type="OrthoDB" id="2801544at2759"/>
<keyword evidence="11" id="KW-0067">ATP-binding</keyword>
<dbReference type="InterPro" id="IPR013083">
    <property type="entry name" value="Znf_RING/FYVE/PHD"/>
</dbReference>
<dbReference type="Proteomes" id="UP000094801">
    <property type="component" value="Unassembled WGS sequence"/>
</dbReference>
<name>A0A1E4T236_9ASCO</name>
<dbReference type="InterPro" id="IPR027417">
    <property type="entry name" value="P-loop_NTPase"/>
</dbReference>
<evidence type="ECO:0000256" key="1">
    <source>
        <dbReference type="ARBA" id="ARBA00004123"/>
    </source>
</evidence>
<evidence type="ECO:0000256" key="11">
    <source>
        <dbReference type="ARBA" id="ARBA00022840"/>
    </source>
</evidence>
<feature type="domain" description="RING-type" evidence="17">
    <location>
        <begin position="911"/>
        <end position="985"/>
    </location>
</feature>
<gene>
    <name evidence="20" type="ORF">CANARDRAFT_27902</name>
</gene>
<evidence type="ECO:0000256" key="6">
    <source>
        <dbReference type="ARBA" id="ARBA00022763"/>
    </source>
</evidence>
<evidence type="ECO:0000313" key="21">
    <source>
        <dbReference type="Proteomes" id="UP000094801"/>
    </source>
</evidence>
<dbReference type="InterPro" id="IPR001841">
    <property type="entry name" value="Znf_RING"/>
</dbReference>
<dbReference type="CDD" id="cd18793">
    <property type="entry name" value="SF2_C_SNF"/>
    <property type="match status" value="1"/>
</dbReference>
<dbReference type="Pfam" id="PF00271">
    <property type="entry name" value="Helicase_C"/>
    <property type="match status" value="1"/>
</dbReference>
<dbReference type="GO" id="GO:0003676">
    <property type="term" value="F:nucleic acid binding"/>
    <property type="evidence" value="ECO:0007669"/>
    <property type="project" value="InterPro"/>
</dbReference>
<evidence type="ECO:0000256" key="7">
    <source>
        <dbReference type="ARBA" id="ARBA00022771"/>
    </source>
</evidence>
<accession>A0A1E4T236</accession>
<proteinExistence type="inferred from homology"/>
<keyword evidence="12" id="KW-0234">DNA repair</keyword>
<dbReference type="InterPro" id="IPR038718">
    <property type="entry name" value="SNF2-like_sf"/>
</dbReference>
<evidence type="ECO:0000256" key="12">
    <source>
        <dbReference type="ARBA" id="ARBA00023204"/>
    </source>
</evidence>
<dbReference type="InterPro" id="IPR014905">
    <property type="entry name" value="HIRAN"/>
</dbReference>
<dbReference type="PROSITE" id="PS50089">
    <property type="entry name" value="ZF_RING_2"/>
    <property type="match status" value="1"/>
</dbReference>
<evidence type="ECO:0000256" key="5">
    <source>
        <dbReference type="ARBA" id="ARBA00022741"/>
    </source>
</evidence>
<dbReference type="Pfam" id="PF08797">
    <property type="entry name" value="HIRAN"/>
    <property type="match status" value="1"/>
</dbReference>
<evidence type="ECO:0000313" key="20">
    <source>
        <dbReference type="EMBL" id="ODV85813.1"/>
    </source>
</evidence>
<dbReference type="InterPro" id="IPR001650">
    <property type="entry name" value="Helicase_C-like"/>
</dbReference>
<dbReference type="SMART" id="SM00184">
    <property type="entry name" value="RING"/>
    <property type="match status" value="1"/>
</dbReference>
<sequence length="1214" mass="138968">MTAKEPFFKQDPEVQAAVELNSVAHEETKQPFFQHEVQTTDLLPVATDESKQPFFQQEVQSIVVPPSTTDKLNQPLSQHAPEVQAADMPPVATDEPKQPFFQPEVKTATVATIDPIPLNNTEGDYELFRSEILGIVASISATATALLYSEFKDHPTRLILAVNAYLDDPSKYSPKTKTKSISNTSSKRPSQSEPPQAKKITKTENADFGNNGERYIGSFTLSCWCTRYVLGGLSYGSKVNFVKDPHSHHIVYVNMPDPVYPNRVREIGRCGEDSGVFFAPLLEAGYVKLEPTINYIPDGRLRTGDTFLVKVNCYLESALFADEDEEEEDIGVSLRAVQNRKENHNRHFSANKRVCLSTLFNILRMRPVANTLDSSPDSRKKDSRIRLDEEVDDDDGSFEELKKSYELAAKEKEVKGQEGTLSLNQLKSLYKTAQSDMFHDLPETYPPAFKLELRRYQRHGLTWMLQRERQYDLIGVNNDKITDEFRNYMRENSKRQEGIVNPLWREYKWPSKKGRKNDPNNDSFYFNLYTGACSLERKMIHTNCNGGILADEMGLGKTITTLSLILTCPYDTSYTPTESFDTYAYRTTLIVLPMALLSQWESEFHKANDDPNKRCYVYYGSDTLGDLTTLLCNNPKAATVVLTTYGTVQSEWSRLNRTGNQIGLFTVKFFRIVLDEGHNIRNRSTKTTKAIYALEATRKWALTGTPIINRLDDFYSLVNFLELAPWSDHSLWKSLITQPFDTGRDIQQAFSLLKTILDPILLRRTKNQRDKFGQLLVVLPPKQVVIEKLKMNEKEEALYSWLKARAISSFTESKKTGTVFSNFTSILTHLLRLRQICCHMDLIKTTDSEALADDEELINGQKQLGGQEQQILQTLEELEKSENEQKLSDEEMMKLKDEIYETYPNFDDVECAICTNPIEIATCCITECKHCFCTTCMMDHFDFQASHKKMNNGNENGNVIELDEVEEIISEPKLKQIDVLCPICRQHIKKNRLFKTLASQFRTVENQQDYTHLSTQIDPDTSSNREYFVRPFNPYGKSSKLNALLSHLHEIKQNSPNDHVVVFSQFTTYLDIIETELSKYKSEFNVFKFDGRLSISQRQKVLSGFTTPTTDNKITILLLSLKAGGVGLNLVIASKAFLMDPHWNNATEFQAMDRLHRVGQLKSVKVVRFIMENSIEERMLEIQERKNQLGEALSLNDEERKKKRMEEIEILFAQ</sequence>
<keyword evidence="6" id="KW-0227">DNA damage</keyword>
<dbReference type="InterPro" id="IPR050628">
    <property type="entry name" value="SNF2_RAD54_helicase_TF"/>
</dbReference>
<dbReference type="SMART" id="SM00487">
    <property type="entry name" value="DEXDc"/>
    <property type="match status" value="1"/>
</dbReference>
<dbReference type="PANTHER" id="PTHR45626:SF22">
    <property type="entry name" value="DNA REPAIR PROTEIN RAD5"/>
    <property type="match status" value="1"/>
</dbReference>
<reference evidence="21" key="1">
    <citation type="submission" date="2016-04" db="EMBL/GenBank/DDBJ databases">
        <title>Comparative genomics of biotechnologically important yeasts.</title>
        <authorList>
            <consortium name="DOE Joint Genome Institute"/>
            <person name="Riley R."/>
            <person name="Haridas S."/>
            <person name="Wolfe K.H."/>
            <person name="Lopes M.R."/>
            <person name="Hittinger C.T."/>
            <person name="Goker M."/>
            <person name="Salamov A."/>
            <person name="Wisecaver J."/>
            <person name="Long T.M."/>
            <person name="Aerts A.L."/>
            <person name="Barry K."/>
            <person name="Choi C."/>
            <person name="Clum A."/>
            <person name="Coughlan A.Y."/>
            <person name="Deshpande S."/>
            <person name="Douglass A.P."/>
            <person name="Hanson S.J."/>
            <person name="Klenk H.-P."/>
            <person name="Labutti K."/>
            <person name="Lapidus A."/>
            <person name="Lindquist E."/>
            <person name="Lipzen A."/>
            <person name="Meier-Kolthoff J.P."/>
            <person name="Ohm R.A."/>
            <person name="Otillar R.P."/>
            <person name="Pangilinan J."/>
            <person name="Peng Y."/>
            <person name="Rokas A."/>
            <person name="Rosa C.A."/>
            <person name="Scheuner C."/>
            <person name="Sibirny A.A."/>
            <person name="Slot J.C."/>
            <person name="Stielow J.B."/>
            <person name="Sun H."/>
            <person name="Kurtzman C.P."/>
            <person name="Blackwell M."/>
            <person name="Grigoriev I.V."/>
            <person name="Jeffries T.W."/>
        </authorList>
    </citation>
    <scope>NUCLEOTIDE SEQUENCE [LARGE SCALE GENOMIC DNA]</scope>
    <source>
        <strain evidence="21">NRRL YB-2248</strain>
    </source>
</reference>
<dbReference type="GO" id="GO:0005524">
    <property type="term" value="F:ATP binding"/>
    <property type="evidence" value="ECO:0007669"/>
    <property type="project" value="UniProtKB-KW"/>
</dbReference>
<evidence type="ECO:0000256" key="2">
    <source>
        <dbReference type="ARBA" id="ARBA00007025"/>
    </source>
</evidence>
<evidence type="ECO:0000256" key="13">
    <source>
        <dbReference type="ARBA" id="ARBA00023242"/>
    </source>
</evidence>
<dbReference type="Pfam" id="PF00176">
    <property type="entry name" value="SNF2-rel_dom"/>
    <property type="match status" value="1"/>
</dbReference>
<evidence type="ECO:0000256" key="15">
    <source>
        <dbReference type="SAM" id="Coils"/>
    </source>
</evidence>
<feature type="domain" description="Helicase C-terminal" evidence="19">
    <location>
        <begin position="1040"/>
        <end position="1201"/>
    </location>
</feature>
<evidence type="ECO:0000256" key="4">
    <source>
        <dbReference type="ARBA" id="ARBA00022723"/>
    </source>
</evidence>
<evidence type="ECO:0000259" key="19">
    <source>
        <dbReference type="PROSITE" id="PS51194"/>
    </source>
</evidence>
<keyword evidence="15" id="KW-0175">Coiled coil</keyword>
<dbReference type="Gene3D" id="3.30.40.10">
    <property type="entry name" value="Zinc/RING finger domain, C3HC4 (zinc finger)"/>
    <property type="match status" value="1"/>
</dbReference>
<dbReference type="SMART" id="SM00910">
    <property type="entry name" value="HIRAN"/>
    <property type="match status" value="1"/>
</dbReference>
<evidence type="ECO:0000256" key="9">
    <source>
        <dbReference type="ARBA" id="ARBA00022806"/>
    </source>
</evidence>
<keyword evidence="21" id="KW-1185">Reference proteome</keyword>
<dbReference type="SUPFAM" id="SSF52540">
    <property type="entry name" value="P-loop containing nucleoside triphosphate hydrolases"/>
    <property type="match status" value="2"/>
</dbReference>
<dbReference type="InterPro" id="IPR049730">
    <property type="entry name" value="SNF2/RAD54-like_C"/>
</dbReference>
<keyword evidence="8" id="KW-0378">Hydrolase</keyword>
<dbReference type="Gene3D" id="3.40.50.300">
    <property type="entry name" value="P-loop containing nucleotide triphosphate hydrolases"/>
    <property type="match status" value="2"/>
</dbReference>
<dbReference type="GO" id="GO:0008270">
    <property type="term" value="F:zinc ion binding"/>
    <property type="evidence" value="ECO:0007669"/>
    <property type="project" value="UniProtKB-KW"/>
</dbReference>
<feature type="region of interest" description="Disordered" evidence="16">
    <location>
        <begin position="173"/>
        <end position="204"/>
    </location>
</feature>
<keyword evidence="5" id="KW-0547">Nucleotide-binding</keyword>
<feature type="compositionally biased region" description="Low complexity" evidence="16">
    <location>
        <begin position="173"/>
        <end position="187"/>
    </location>
</feature>
<keyword evidence="10" id="KW-0862">Zinc</keyword>
<dbReference type="PROSITE" id="PS51192">
    <property type="entry name" value="HELICASE_ATP_BIND_1"/>
    <property type="match status" value="1"/>
</dbReference>
<dbReference type="Gene3D" id="3.40.50.10810">
    <property type="entry name" value="Tandem AAA-ATPase domain"/>
    <property type="match status" value="1"/>
</dbReference>
<feature type="coiled-coil region" evidence="15">
    <location>
        <begin position="864"/>
        <end position="898"/>
    </location>
</feature>
<keyword evidence="13" id="KW-0539">Nucleus</keyword>
<evidence type="ECO:0000256" key="3">
    <source>
        <dbReference type="ARBA" id="ARBA00013412"/>
    </source>
</evidence>
<dbReference type="InterPro" id="IPR000330">
    <property type="entry name" value="SNF2_N"/>
</dbReference>
<dbReference type="PANTHER" id="PTHR45626">
    <property type="entry name" value="TRANSCRIPTION TERMINATION FACTOR 2-RELATED"/>
    <property type="match status" value="1"/>
</dbReference>
<evidence type="ECO:0000259" key="17">
    <source>
        <dbReference type="PROSITE" id="PS50089"/>
    </source>
</evidence>
<evidence type="ECO:0000256" key="14">
    <source>
        <dbReference type="PROSITE-ProRule" id="PRU00175"/>
    </source>
</evidence>
<dbReference type="GO" id="GO:0005634">
    <property type="term" value="C:nucleus"/>
    <property type="evidence" value="ECO:0007669"/>
    <property type="project" value="UniProtKB-SubCell"/>
</dbReference>
<organism evidence="20 21">
    <name type="scientific">[Candida] arabinofermentans NRRL YB-2248</name>
    <dbReference type="NCBI Taxonomy" id="983967"/>
    <lineage>
        <taxon>Eukaryota</taxon>
        <taxon>Fungi</taxon>
        <taxon>Dikarya</taxon>
        <taxon>Ascomycota</taxon>
        <taxon>Saccharomycotina</taxon>
        <taxon>Pichiomycetes</taxon>
        <taxon>Pichiales</taxon>
        <taxon>Pichiaceae</taxon>
        <taxon>Ogataea</taxon>
        <taxon>Ogataea/Candida clade</taxon>
    </lineage>
</organism>
<dbReference type="CDD" id="cd18008">
    <property type="entry name" value="DEXDc_SHPRH-like"/>
    <property type="match status" value="1"/>
</dbReference>
<dbReference type="PROSITE" id="PS00518">
    <property type="entry name" value="ZF_RING_1"/>
    <property type="match status" value="1"/>
</dbReference>
<dbReference type="EMBL" id="KV453851">
    <property type="protein sequence ID" value="ODV85813.1"/>
    <property type="molecule type" value="Genomic_DNA"/>
</dbReference>
<dbReference type="PROSITE" id="PS51194">
    <property type="entry name" value="HELICASE_CTER"/>
    <property type="match status" value="1"/>
</dbReference>
<keyword evidence="4" id="KW-0479">Metal-binding</keyword>
<dbReference type="GO" id="GO:0016818">
    <property type="term" value="F:hydrolase activity, acting on acid anhydrides, in phosphorus-containing anhydrides"/>
    <property type="evidence" value="ECO:0007669"/>
    <property type="project" value="InterPro"/>
</dbReference>
<evidence type="ECO:0000256" key="8">
    <source>
        <dbReference type="ARBA" id="ARBA00022801"/>
    </source>
</evidence>
<keyword evidence="7 14" id="KW-0863">Zinc-finger</keyword>
<feature type="domain" description="Helicase ATP-binding" evidence="18">
    <location>
        <begin position="538"/>
        <end position="724"/>
    </location>
</feature>
<keyword evidence="9" id="KW-0347">Helicase</keyword>
<evidence type="ECO:0000256" key="10">
    <source>
        <dbReference type="ARBA" id="ARBA00022833"/>
    </source>
</evidence>
<comment type="similarity">
    <text evidence="2">Belongs to the SNF2/RAD54 helicase family.</text>
</comment>
<dbReference type="STRING" id="983967.A0A1E4T236"/>
<evidence type="ECO:0000256" key="16">
    <source>
        <dbReference type="SAM" id="MobiDB-lite"/>
    </source>
</evidence>
<dbReference type="GO" id="GO:0006281">
    <property type="term" value="P:DNA repair"/>
    <property type="evidence" value="ECO:0007669"/>
    <property type="project" value="UniProtKB-KW"/>
</dbReference>
<dbReference type="InterPro" id="IPR017907">
    <property type="entry name" value="Znf_RING_CS"/>
</dbReference>
<evidence type="ECO:0000259" key="18">
    <source>
        <dbReference type="PROSITE" id="PS51192"/>
    </source>
</evidence>
<dbReference type="GO" id="GO:0004386">
    <property type="term" value="F:helicase activity"/>
    <property type="evidence" value="ECO:0007669"/>
    <property type="project" value="UniProtKB-KW"/>
</dbReference>
<dbReference type="AlphaFoldDB" id="A0A1E4T236"/>
<protein>
    <recommendedName>
        <fullName evidence="3">DNA repair protein RAD5</fullName>
    </recommendedName>
</protein>
<dbReference type="SMART" id="SM00490">
    <property type="entry name" value="HELICc"/>
    <property type="match status" value="1"/>
</dbReference>
<dbReference type="InterPro" id="IPR014001">
    <property type="entry name" value="Helicase_ATP-bd"/>
</dbReference>
<comment type="subcellular location">
    <subcellularLocation>
        <location evidence="1">Nucleus</location>
    </subcellularLocation>
</comment>
<dbReference type="GO" id="GO:0008094">
    <property type="term" value="F:ATP-dependent activity, acting on DNA"/>
    <property type="evidence" value="ECO:0007669"/>
    <property type="project" value="TreeGrafter"/>
</dbReference>